<protein>
    <submittedName>
        <fullName evidence="2">Pentatricopeptide repeat-containing protein</fullName>
    </submittedName>
</protein>
<feature type="region of interest" description="Disordered" evidence="1">
    <location>
        <begin position="121"/>
        <end position="160"/>
    </location>
</feature>
<accession>A0AAX6FJV0</accession>
<dbReference type="Proteomes" id="UP001140949">
    <property type="component" value="Unassembled WGS sequence"/>
</dbReference>
<reference evidence="2" key="2">
    <citation type="submission" date="2023-04" db="EMBL/GenBank/DDBJ databases">
        <authorList>
            <person name="Bruccoleri R.E."/>
            <person name="Oakeley E.J."/>
            <person name="Faust A.-M."/>
            <person name="Dessus-Babus S."/>
            <person name="Altorfer M."/>
            <person name="Burckhardt D."/>
            <person name="Oertli M."/>
            <person name="Naumann U."/>
            <person name="Petersen F."/>
            <person name="Wong J."/>
        </authorList>
    </citation>
    <scope>NUCLEOTIDE SEQUENCE</scope>
    <source>
        <strain evidence="2">GSM-AAB239-AS_SAM_17_03QT</strain>
        <tissue evidence="2">Leaf</tissue>
    </source>
</reference>
<organism evidence="2 3">
    <name type="scientific">Iris pallida</name>
    <name type="common">Sweet iris</name>
    <dbReference type="NCBI Taxonomy" id="29817"/>
    <lineage>
        <taxon>Eukaryota</taxon>
        <taxon>Viridiplantae</taxon>
        <taxon>Streptophyta</taxon>
        <taxon>Embryophyta</taxon>
        <taxon>Tracheophyta</taxon>
        <taxon>Spermatophyta</taxon>
        <taxon>Magnoliopsida</taxon>
        <taxon>Liliopsida</taxon>
        <taxon>Asparagales</taxon>
        <taxon>Iridaceae</taxon>
        <taxon>Iridoideae</taxon>
        <taxon>Irideae</taxon>
        <taxon>Iris</taxon>
    </lineage>
</organism>
<gene>
    <name evidence="2" type="ORF">M6B38_418000</name>
</gene>
<dbReference type="PANTHER" id="PTHR46245:SF2">
    <property type="entry name" value="B3 DOMAIN-CONTAINING TRANSCRIPTION REPRESSOR VAL2"/>
    <property type="match status" value="1"/>
</dbReference>
<keyword evidence="3" id="KW-1185">Reference proteome</keyword>
<proteinExistence type="predicted"/>
<evidence type="ECO:0000313" key="2">
    <source>
        <dbReference type="EMBL" id="KAJ6816285.1"/>
    </source>
</evidence>
<evidence type="ECO:0000256" key="1">
    <source>
        <dbReference type="SAM" id="MobiDB-lite"/>
    </source>
</evidence>
<name>A0AAX6FJV0_IRIPA</name>
<dbReference type="AlphaFoldDB" id="A0AAX6FJV0"/>
<dbReference type="PANTHER" id="PTHR46245">
    <property type="entry name" value="B3 DOMAIN-CONTAINING PROTEIN OS07G0563300"/>
    <property type="match status" value="1"/>
</dbReference>
<reference evidence="2" key="1">
    <citation type="journal article" date="2023" name="GigaByte">
        <title>Genome assembly of the bearded iris, Iris pallida Lam.</title>
        <authorList>
            <person name="Bruccoleri R.E."/>
            <person name="Oakeley E.J."/>
            <person name="Faust A.M.E."/>
            <person name="Altorfer M."/>
            <person name="Dessus-Babus S."/>
            <person name="Burckhardt D."/>
            <person name="Oertli M."/>
            <person name="Naumann U."/>
            <person name="Petersen F."/>
            <person name="Wong J."/>
        </authorList>
    </citation>
    <scope>NUCLEOTIDE SEQUENCE</scope>
    <source>
        <strain evidence="2">GSM-AAB239-AS_SAM_17_03QT</strain>
    </source>
</reference>
<sequence length="298" mass="32470">MCDLGRSSCSIPDELSLGELQNILLQNAEIKRRRTAFCKQNALEMEVSTVDPLATAATLGDVANQASASVAVTTTKHPRHRPGCTCIVCIQPPSGKGPKHNPTCTCNVCMTVKRRFKTLMLRKKKRQSEREETETHKRLLPDWGNKDDKEGSSSSFNGLQGLDSQKEIDIGTEFGIATIEKLELEKAHIDLNYQPEHGVQQKADGSASSSRMSMMSLLHVANLPLENYLKQNGLTSLVSEQHVSSSSVTVPQTIAADDSEGRTPEGKTPAEGLFGATQDLERGGEEGYCSRDKPKSDA</sequence>
<feature type="region of interest" description="Disordered" evidence="1">
    <location>
        <begin position="248"/>
        <end position="298"/>
    </location>
</feature>
<feature type="compositionally biased region" description="Basic and acidic residues" evidence="1">
    <location>
        <begin position="128"/>
        <end position="151"/>
    </location>
</feature>
<evidence type="ECO:0000313" key="3">
    <source>
        <dbReference type="Proteomes" id="UP001140949"/>
    </source>
</evidence>
<feature type="compositionally biased region" description="Basic and acidic residues" evidence="1">
    <location>
        <begin position="279"/>
        <end position="298"/>
    </location>
</feature>
<comment type="caution">
    <text evidence="2">The sequence shown here is derived from an EMBL/GenBank/DDBJ whole genome shotgun (WGS) entry which is preliminary data.</text>
</comment>
<dbReference type="EMBL" id="JANAVB010028382">
    <property type="protein sequence ID" value="KAJ6816285.1"/>
    <property type="molecule type" value="Genomic_DNA"/>
</dbReference>